<keyword evidence="4" id="KW-1185">Reference proteome</keyword>
<feature type="compositionally biased region" description="Polar residues" evidence="1">
    <location>
        <begin position="155"/>
        <end position="169"/>
    </location>
</feature>
<sequence length="389" mass="43309">MNHSSAEERINKADKEPLLPGLAYIGAAAIGSSVLVNRSFRTMPVRILTPLAVAAVTGAYFLPAHTELLKNPRQNSRALSDVPLAPPALTTTTSTLSSLTTSSPTTTTTSSSYMQEVKPTEVEIGPKMMPDKVDTSPQDKKKAEVGPDLNEDSKLQTTTVPEKPSSSRWSWWTQSDYVTPNNQTREFETSGISEQQRVRRPSSDSTSKCIPIPGAMSSAEAVKEHLKPQKVLIDKAVASAAIKGHDKLLNREAQYRANVEETARKVHDNVIDATLPKHHQHGRHESYKMEVTRQASESDLRDGQFIVKNDHPEDPNALPRRVRRGSIKKDQSHGLENLDKRLSMMHQGVEHVEHSLNKKIEKELQREADFWHQQSLKDQANARSGERAM</sequence>
<organism evidence="3 4">
    <name type="scientific">Dissophora globulifera</name>
    <dbReference type="NCBI Taxonomy" id="979702"/>
    <lineage>
        <taxon>Eukaryota</taxon>
        <taxon>Fungi</taxon>
        <taxon>Fungi incertae sedis</taxon>
        <taxon>Mucoromycota</taxon>
        <taxon>Mortierellomycotina</taxon>
        <taxon>Mortierellomycetes</taxon>
        <taxon>Mortierellales</taxon>
        <taxon>Mortierellaceae</taxon>
        <taxon>Dissophora</taxon>
    </lineage>
</organism>
<feature type="compositionally biased region" description="Basic and acidic residues" evidence="1">
    <location>
        <begin position="283"/>
        <end position="314"/>
    </location>
</feature>
<feature type="region of interest" description="Disordered" evidence="1">
    <location>
        <begin position="78"/>
        <end position="169"/>
    </location>
</feature>
<dbReference type="AlphaFoldDB" id="A0A9P6V056"/>
<dbReference type="OrthoDB" id="2399148at2759"/>
<evidence type="ECO:0000313" key="4">
    <source>
        <dbReference type="Proteomes" id="UP000738325"/>
    </source>
</evidence>
<dbReference type="EMBL" id="JAAAIP010000020">
    <property type="protein sequence ID" value="KAG0329208.1"/>
    <property type="molecule type" value="Genomic_DNA"/>
</dbReference>
<proteinExistence type="predicted"/>
<evidence type="ECO:0000256" key="2">
    <source>
        <dbReference type="SAM" id="Phobius"/>
    </source>
</evidence>
<keyword evidence="2" id="KW-0472">Membrane</keyword>
<gene>
    <name evidence="3" type="ORF">BGZ99_003098</name>
</gene>
<reference evidence="3" key="1">
    <citation type="journal article" date="2020" name="Fungal Divers.">
        <title>Resolving the Mortierellaceae phylogeny through synthesis of multi-gene phylogenetics and phylogenomics.</title>
        <authorList>
            <person name="Vandepol N."/>
            <person name="Liber J."/>
            <person name="Desiro A."/>
            <person name="Na H."/>
            <person name="Kennedy M."/>
            <person name="Barry K."/>
            <person name="Grigoriev I.V."/>
            <person name="Miller A.N."/>
            <person name="O'Donnell K."/>
            <person name="Stajich J.E."/>
            <person name="Bonito G."/>
        </authorList>
    </citation>
    <scope>NUCLEOTIDE SEQUENCE</scope>
    <source>
        <strain evidence="3">REB-010B</strain>
    </source>
</reference>
<evidence type="ECO:0008006" key="5">
    <source>
        <dbReference type="Google" id="ProtNLM"/>
    </source>
</evidence>
<feature type="transmembrane region" description="Helical" evidence="2">
    <location>
        <begin position="43"/>
        <end position="62"/>
    </location>
</feature>
<feature type="region of interest" description="Disordered" evidence="1">
    <location>
        <begin position="187"/>
        <end position="210"/>
    </location>
</feature>
<comment type="caution">
    <text evidence="3">The sequence shown here is derived from an EMBL/GenBank/DDBJ whole genome shotgun (WGS) entry which is preliminary data.</text>
</comment>
<feature type="region of interest" description="Disordered" evidence="1">
    <location>
        <begin position="277"/>
        <end position="332"/>
    </location>
</feature>
<evidence type="ECO:0000256" key="1">
    <source>
        <dbReference type="SAM" id="MobiDB-lite"/>
    </source>
</evidence>
<feature type="transmembrane region" description="Helical" evidence="2">
    <location>
        <begin position="18"/>
        <end position="36"/>
    </location>
</feature>
<feature type="compositionally biased region" description="Low complexity" evidence="1">
    <location>
        <begin position="87"/>
        <end position="112"/>
    </location>
</feature>
<keyword evidence="2" id="KW-0812">Transmembrane</keyword>
<evidence type="ECO:0000313" key="3">
    <source>
        <dbReference type="EMBL" id="KAG0329208.1"/>
    </source>
</evidence>
<feature type="compositionally biased region" description="Basic and acidic residues" evidence="1">
    <location>
        <begin position="129"/>
        <end position="145"/>
    </location>
</feature>
<protein>
    <recommendedName>
        <fullName evidence="5">MICOS complex subunit</fullName>
    </recommendedName>
</protein>
<dbReference type="Proteomes" id="UP000738325">
    <property type="component" value="Unassembled WGS sequence"/>
</dbReference>
<accession>A0A9P6V056</accession>
<name>A0A9P6V056_9FUNG</name>
<keyword evidence="2" id="KW-1133">Transmembrane helix</keyword>